<reference evidence="1 2" key="1">
    <citation type="submission" date="2013-04" db="EMBL/GenBank/DDBJ databases">
        <title>The Genome Sequence of Treponema vincentii F0403.</title>
        <authorList>
            <consortium name="The Broad Institute Genomics Platform"/>
            <person name="Earl A."/>
            <person name="Ward D."/>
            <person name="Feldgarden M."/>
            <person name="Gevers D."/>
            <person name="Leonetti C."/>
            <person name="Izard J."/>
            <person name="Walker B."/>
            <person name="Young S."/>
            <person name="Zeng Q."/>
            <person name="Gargeya S."/>
            <person name="Fitzgerald M."/>
            <person name="Haas B."/>
            <person name="Abouelleil A."/>
            <person name="Allen A.W."/>
            <person name="Alvarado L."/>
            <person name="Arachchi H.M."/>
            <person name="Berlin A.M."/>
            <person name="Chapman S.B."/>
            <person name="Gainer-Dewar J."/>
            <person name="Goldberg J."/>
            <person name="Griggs A."/>
            <person name="Gujja S."/>
            <person name="Hansen M."/>
            <person name="Howarth C."/>
            <person name="Imamovic A."/>
            <person name="Ireland A."/>
            <person name="Larimer J."/>
            <person name="McCowan C."/>
            <person name="Murphy C."/>
            <person name="Pearson M."/>
            <person name="Poon T.W."/>
            <person name="Priest M."/>
            <person name="Roberts A."/>
            <person name="Saif S."/>
            <person name="Shea T."/>
            <person name="Sisk P."/>
            <person name="Sykes S."/>
            <person name="Wortman J."/>
            <person name="Nusbaum C."/>
            <person name="Birren B."/>
        </authorList>
    </citation>
    <scope>NUCLEOTIDE SEQUENCE [LARGE SCALE GENOMIC DNA]</scope>
    <source>
        <strain evidence="1 2">F0403</strain>
    </source>
</reference>
<gene>
    <name evidence="1" type="ORF">HMPREF1222_02139</name>
</gene>
<evidence type="ECO:0000313" key="1">
    <source>
        <dbReference type="EMBL" id="EPF46615.1"/>
    </source>
</evidence>
<organism evidence="1 2">
    <name type="scientific">Treponema vincentii F0403</name>
    <dbReference type="NCBI Taxonomy" id="1125702"/>
    <lineage>
        <taxon>Bacteria</taxon>
        <taxon>Pseudomonadati</taxon>
        <taxon>Spirochaetota</taxon>
        <taxon>Spirochaetia</taxon>
        <taxon>Spirochaetales</taxon>
        <taxon>Treponemataceae</taxon>
        <taxon>Treponema</taxon>
    </lineage>
</organism>
<dbReference type="PATRIC" id="fig|1125702.3.peg.2213"/>
<dbReference type="HOGENOM" id="CLU_1288425_0_0_12"/>
<accession>S3LA63</accession>
<dbReference type="RefSeq" id="WP_016519397.1">
    <property type="nucleotide sequence ID" value="NZ_KE332512.1"/>
</dbReference>
<keyword evidence="2" id="KW-1185">Reference proteome</keyword>
<comment type="caution">
    <text evidence="1">The sequence shown here is derived from an EMBL/GenBank/DDBJ whole genome shotgun (WGS) entry which is preliminary data.</text>
</comment>
<dbReference type="GeneID" id="301462256"/>
<dbReference type="EMBL" id="ATFC01000009">
    <property type="protein sequence ID" value="EPF46615.1"/>
    <property type="molecule type" value="Genomic_DNA"/>
</dbReference>
<dbReference type="Proteomes" id="UP000014605">
    <property type="component" value="Unassembled WGS sequence"/>
</dbReference>
<sequence length="214" mass="25112">MRIIDKYKDYYDFLGHTSEDKALVYDRRGSTPLNKETVLYHIYRYSRDNSVTFGLQAGFKLFILQAIHLQAEHDPRTRILQHVIGDIQLVDSIDNFNWAGQPLQFVDLKLPYSLYKNKWYTHTDSWDRSYQHQLKTVPVMRSKGNERPDELLAEKPLLCDTGIPALIPPFEIYKNLEMYLSSLKTEKTVDIATNDEKIINHGFDMKSSFRHPVK</sequence>
<proteinExistence type="predicted"/>
<evidence type="ECO:0000313" key="2">
    <source>
        <dbReference type="Proteomes" id="UP000014605"/>
    </source>
</evidence>
<name>S3LA63_9SPIR</name>
<dbReference type="AlphaFoldDB" id="S3LA63"/>
<protein>
    <submittedName>
        <fullName evidence="1">Uncharacterized protein</fullName>
    </submittedName>
</protein>